<keyword evidence="2" id="KW-1185">Reference proteome</keyword>
<evidence type="ECO:0008006" key="3">
    <source>
        <dbReference type="Google" id="ProtNLM"/>
    </source>
</evidence>
<evidence type="ECO:0000313" key="1">
    <source>
        <dbReference type="EMBL" id="GAA4461436.1"/>
    </source>
</evidence>
<sequence>MASEFLVGDQHHGMFVVQSYDGDDPHRKFALQVLSQLANELVAIAAALGDRRQQRLGIVAGQTFAAVR</sequence>
<comment type="caution">
    <text evidence="1">The sequence shown here is derived from an EMBL/GenBank/DDBJ whole genome shotgun (WGS) entry which is preliminary data.</text>
</comment>
<organism evidence="1 2">
    <name type="scientific">Novipirellula rosea</name>
    <dbReference type="NCBI Taxonomy" id="1031540"/>
    <lineage>
        <taxon>Bacteria</taxon>
        <taxon>Pseudomonadati</taxon>
        <taxon>Planctomycetota</taxon>
        <taxon>Planctomycetia</taxon>
        <taxon>Pirellulales</taxon>
        <taxon>Pirellulaceae</taxon>
        <taxon>Novipirellula</taxon>
    </lineage>
</organism>
<protein>
    <recommendedName>
        <fullName evidence="3">GAF domain-containing protein</fullName>
    </recommendedName>
</protein>
<proteinExistence type="predicted"/>
<reference evidence="2" key="1">
    <citation type="journal article" date="2019" name="Int. J. Syst. Evol. Microbiol.">
        <title>The Global Catalogue of Microorganisms (GCM) 10K type strain sequencing project: providing services to taxonomists for standard genome sequencing and annotation.</title>
        <authorList>
            <consortium name="The Broad Institute Genomics Platform"/>
            <consortium name="The Broad Institute Genome Sequencing Center for Infectious Disease"/>
            <person name="Wu L."/>
            <person name="Ma J."/>
        </authorList>
    </citation>
    <scope>NUCLEOTIDE SEQUENCE [LARGE SCALE GENOMIC DNA]</scope>
    <source>
        <strain evidence="2">JCM 17759</strain>
    </source>
</reference>
<dbReference type="EMBL" id="BAABGA010000054">
    <property type="protein sequence ID" value="GAA4461436.1"/>
    <property type="molecule type" value="Genomic_DNA"/>
</dbReference>
<dbReference type="Proteomes" id="UP001500840">
    <property type="component" value="Unassembled WGS sequence"/>
</dbReference>
<accession>A0ABP8N802</accession>
<evidence type="ECO:0000313" key="2">
    <source>
        <dbReference type="Proteomes" id="UP001500840"/>
    </source>
</evidence>
<gene>
    <name evidence="1" type="ORF">GCM10023156_44060</name>
</gene>
<name>A0ABP8N802_9BACT</name>